<keyword evidence="3" id="KW-1185">Reference proteome</keyword>
<reference evidence="2" key="1">
    <citation type="submission" date="2021-02" db="EMBL/GenBank/DDBJ databases">
        <authorList>
            <person name="Dougan E. K."/>
            <person name="Rhodes N."/>
            <person name="Thang M."/>
            <person name="Chan C."/>
        </authorList>
    </citation>
    <scope>NUCLEOTIDE SEQUENCE</scope>
</reference>
<dbReference type="AlphaFoldDB" id="A0A812KI51"/>
<gene>
    <name evidence="2" type="primary">Smyd3</name>
    <name evidence="2" type="ORF">SNEC2469_LOCUS3373</name>
</gene>
<feature type="chain" id="PRO_5032895095" evidence="1">
    <location>
        <begin position="21"/>
        <end position="309"/>
    </location>
</feature>
<keyword evidence="1" id="KW-0732">Signal</keyword>
<proteinExistence type="predicted"/>
<dbReference type="OrthoDB" id="421179at2759"/>
<organism evidence="2 3">
    <name type="scientific">Symbiodinium necroappetens</name>
    <dbReference type="NCBI Taxonomy" id="1628268"/>
    <lineage>
        <taxon>Eukaryota</taxon>
        <taxon>Sar</taxon>
        <taxon>Alveolata</taxon>
        <taxon>Dinophyceae</taxon>
        <taxon>Suessiales</taxon>
        <taxon>Symbiodiniaceae</taxon>
        <taxon>Symbiodinium</taxon>
    </lineage>
</organism>
<dbReference type="EMBL" id="CAJNJA010007742">
    <property type="protein sequence ID" value="CAE7228386.1"/>
    <property type="molecule type" value="Genomic_DNA"/>
</dbReference>
<feature type="signal peptide" evidence="1">
    <location>
        <begin position="1"/>
        <end position="20"/>
    </location>
</feature>
<protein>
    <submittedName>
        <fullName evidence="2">Smyd3 protein</fullName>
    </submittedName>
</protein>
<name>A0A812KI51_9DINO</name>
<evidence type="ECO:0000313" key="3">
    <source>
        <dbReference type="Proteomes" id="UP000601435"/>
    </source>
</evidence>
<accession>A0A812KI51</accession>
<dbReference type="Proteomes" id="UP000601435">
    <property type="component" value="Unassembled WGS sequence"/>
</dbReference>
<sequence length="309" mass="33961">MPFTRLVCCATVLVGLPVEGFRPSASESTVADQARDDVCCCKSSIEEYKPPSSTETHIVPMQDYHCKRFKQVRPDRPFWWWGSKCCWTSGYACTPTIGFLMMHNDGGDKVSDEAEKAKWCPVSSPQGAVGPVDPTMAYNQNIEYLNTKIMTTLIQNAAGFAAGSGGIPHSTGTFSKFASDLKTCDRAGEVALGNGFRGIQRDLGAGTSMLETLSRERPKIAWKYSDGIITSEYSDGQLTSEWMHIDVDESGERQVNNKTFLSVPLEQASCIELDQGLGFVCIRRDLFGRGFSMQAQVSLKQQIQVKCSG</sequence>
<evidence type="ECO:0000256" key="1">
    <source>
        <dbReference type="SAM" id="SignalP"/>
    </source>
</evidence>
<evidence type="ECO:0000313" key="2">
    <source>
        <dbReference type="EMBL" id="CAE7228386.1"/>
    </source>
</evidence>
<comment type="caution">
    <text evidence="2">The sequence shown here is derived from an EMBL/GenBank/DDBJ whole genome shotgun (WGS) entry which is preliminary data.</text>
</comment>